<comment type="subcellular location">
    <subcellularLocation>
        <location evidence="1">Membrane</location>
        <topology evidence="1">Multi-pass membrane protein</topology>
    </subcellularLocation>
</comment>
<keyword evidence="4 5" id="KW-0472">Membrane</keyword>
<dbReference type="Pfam" id="PF00335">
    <property type="entry name" value="Tetraspanin"/>
    <property type="match status" value="1"/>
</dbReference>
<proteinExistence type="predicted"/>
<sequence length="267" mass="29011">MGKGSLFVVDTFVCSKILAVLSIATSLSGLVVFILGIWMYVKEGRIRSFVIESSSNNQVGVELVRALGKLPIGLIVIGVVVFFCGIVTCCTSQRKGRIFIPINTILLSILFLGVLIISIILYVVPKIIQDNSTWQSSFELNVWIPSVKNDPSYVYQVEKTFSCAGFDDGNCATKCSTPPSNTYSSSYACYFNCPGLSSETNSTTFPEKQQAASFETSHESKGCFQEIIQELVSHSKDIIIGGSVVAGVLLCQIILSFYLFCCSCCGV</sequence>
<feature type="transmembrane region" description="Helical" evidence="5">
    <location>
        <begin position="17"/>
        <end position="41"/>
    </location>
</feature>
<evidence type="ECO:0000313" key="7">
    <source>
        <dbReference type="Proteomes" id="UP001300502"/>
    </source>
</evidence>
<keyword evidence="2 5" id="KW-0812">Transmembrane</keyword>
<dbReference type="PRINTS" id="PR00259">
    <property type="entry name" value="TMFOUR"/>
</dbReference>
<reference evidence="6 7" key="1">
    <citation type="submission" date="2022-07" db="EMBL/GenBank/DDBJ databases">
        <title>Genome-wide signatures of adaptation to extreme environments.</title>
        <authorList>
            <person name="Cho C.H."/>
            <person name="Yoon H.S."/>
        </authorList>
    </citation>
    <scope>NUCLEOTIDE SEQUENCE [LARGE SCALE GENOMIC DNA]</scope>
    <source>
        <strain evidence="6 7">108.79 E11</strain>
    </source>
</reference>
<name>A0AAV9IK70_9RHOD</name>
<dbReference type="GO" id="GO:0016020">
    <property type="term" value="C:membrane"/>
    <property type="evidence" value="ECO:0007669"/>
    <property type="project" value="UniProtKB-SubCell"/>
</dbReference>
<dbReference type="Proteomes" id="UP001300502">
    <property type="component" value="Unassembled WGS sequence"/>
</dbReference>
<comment type="caution">
    <text evidence="6">The sequence shown here is derived from an EMBL/GenBank/DDBJ whole genome shotgun (WGS) entry which is preliminary data.</text>
</comment>
<evidence type="ECO:0000256" key="1">
    <source>
        <dbReference type="ARBA" id="ARBA00004141"/>
    </source>
</evidence>
<feature type="transmembrane region" description="Helical" evidence="5">
    <location>
        <begin position="100"/>
        <end position="124"/>
    </location>
</feature>
<evidence type="ECO:0000256" key="5">
    <source>
        <dbReference type="SAM" id="Phobius"/>
    </source>
</evidence>
<evidence type="ECO:0000256" key="4">
    <source>
        <dbReference type="ARBA" id="ARBA00023136"/>
    </source>
</evidence>
<organism evidence="6 7">
    <name type="scientific">Galdieria yellowstonensis</name>
    <dbReference type="NCBI Taxonomy" id="3028027"/>
    <lineage>
        <taxon>Eukaryota</taxon>
        <taxon>Rhodophyta</taxon>
        <taxon>Bangiophyceae</taxon>
        <taxon>Galdieriales</taxon>
        <taxon>Galdieriaceae</taxon>
        <taxon>Galdieria</taxon>
    </lineage>
</organism>
<gene>
    <name evidence="6" type="ORF">GAYE_SCF43G5693</name>
</gene>
<evidence type="ECO:0008006" key="8">
    <source>
        <dbReference type="Google" id="ProtNLM"/>
    </source>
</evidence>
<keyword evidence="3 5" id="KW-1133">Transmembrane helix</keyword>
<evidence type="ECO:0000256" key="3">
    <source>
        <dbReference type="ARBA" id="ARBA00022989"/>
    </source>
</evidence>
<keyword evidence="7" id="KW-1185">Reference proteome</keyword>
<accession>A0AAV9IK70</accession>
<feature type="transmembrane region" description="Helical" evidence="5">
    <location>
        <begin position="72"/>
        <end position="94"/>
    </location>
</feature>
<protein>
    <recommendedName>
        <fullName evidence="8">Tetraspanin</fullName>
    </recommendedName>
</protein>
<dbReference type="EMBL" id="JANCYU010000055">
    <property type="protein sequence ID" value="KAK4527765.1"/>
    <property type="molecule type" value="Genomic_DNA"/>
</dbReference>
<feature type="transmembrane region" description="Helical" evidence="5">
    <location>
        <begin position="238"/>
        <end position="260"/>
    </location>
</feature>
<dbReference type="InterPro" id="IPR018499">
    <property type="entry name" value="Tetraspanin/Peripherin"/>
</dbReference>
<evidence type="ECO:0000256" key="2">
    <source>
        <dbReference type="ARBA" id="ARBA00022692"/>
    </source>
</evidence>
<dbReference type="AlphaFoldDB" id="A0AAV9IK70"/>
<evidence type="ECO:0000313" key="6">
    <source>
        <dbReference type="EMBL" id="KAK4527765.1"/>
    </source>
</evidence>